<feature type="compositionally biased region" description="Polar residues" evidence="1">
    <location>
        <begin position="34"/>
        <end position="47"/>
    </location>
</feature>
<gene>
    <name evidence="2" type="ORF">BLA29_009814</name>
</gene>
<sequence length="168" mass="19498">MAKKQSRLNSSCITKTRGQSTLTTPIMLTSTTTEQTQCDSSKTTCENNKLKSKKSSKSMKRPAIHKDGQLKKNGQKKSPLMAKAIDQQQQRLHMLQQKRRQVWLQLLPQITAKKDRIMATKTERIQRLRLMAFECQKQWHKYSKQKHRKSVQEPPLNFYSVVNTAAIQ</sequence>
<dbReference type="AlphaFoldDB" id="A0A1Y3AN74"/>
<feature type="compositionally biased region" description="Basic residues" evidence="1">
    <location>
        <begin position="50"/>
        <end position="63"/>
    </location>
</feature>
<evidence type="ECO:0000256" key="1">
    <source>
        <dbReference type="SAM" id="MobiDB-lite"/>
    </source>
</evidence>
<evidence type="ECO:0000313" key="3">
    <source>
        <dbReference type="Proteomes" id="UP000194236"/>
    </source>
</evidence>
<keyword evidence="3" id="KW-1185">Reference proteome</keyword>
<dbReference type="OrthoDB" id="10466285at2759"/>
<organism evidence="2 3">
    <name type="scientific">Euroglyphus maynei</name>
    <name type="common">Mayne's house dust mite</name>
    <dbReference type="NCBI Taxonomy" id="6958"/>
    <lineage>
        <taxon>Eukaryota</taxon>
        <taxon>Metazoa</taxon>
        <taxon>Ecdysozoa</taxon>
        <taxon>Arthropoda</taxon>
        <taxon>Chelicerata</taxon>
        <taxon>Arachnida</taxon>
        <taxon>Acari</taxon>
        <taxon>Acariformes</taxon>
        <taxon>Sarcoptiformes</taxon>
        <taxon>Astigmata</taxon>
        <taxon>Psoroptidia</taxon>
        <taxon>Analgoidea</taxon>
        <taxon>Pyroglyphidae</taxon>
        <taxon>Pyroglyphinae</taxon>
        <taxon>Euroglyphus</taxon>
    </lineage>
</organism>
<feature type="region of interest" description="Disordered" evidence="1">
    <location>
        <begin position="33"/>
        <end position="79"/>
    </location>
</feature>
<dbReference type="EMBL" id="MUJZ01070862">
    <property type="protein sequence ID" value="OTF69378.1"/>
    <property type="molecule type" value="Genomic_DNA"/>
</dbReference>
<accession>A0A1Y3AN74</accession>
<dbReference type="Proteomes" id="UP000194236">
    <property type="component" value="Unassembled WGS sequence"/>
</dbReference>
<proteinExistence type="predicted"/>
<protein>
    <submittedName>
        <fullName evidence="2">Uncharacterized protein</fullName>
    </submittedName>
</protein>
<reference evidence="2 3" key="1">
    <citation type="submission" date="2017-03" db="EMBL/GenBank/DDBJ databases">
        <title>Genome Survey of Euroglyphus maynei.</title>
        <authorList>
            <person name="Arlian L.G."/>
            <person name="Morgan M.S."/>
            <person name="Rider S.D."/>
        </authorList>
    </citation>
    <scope>NUCLEOTIDE SEQUENCE [LARGE SCALE GENOMIC DNA]</scope>
    <source>
        <strain evidence="2">Arlian Lab</strain>
        <tissue evidence="2">Whole body</tissue>
    </source>
</reference>
<evidence type="ECO:0000313" key="2">
    <source>
        <dbReference type="EMBL" id="OTF69378.1"/>
    </source>
</evidence>
<comment type="caution">
    <text evidence="2">The sequence shown here is derived from an EMBL/GenBank/DDBJ whole genome shotgun (WGS) entry which is preliminary data.</text>
</comment>
<name>A0A1Y3AN74_EURMA</name>